<protein>
    <submittedName>
        <fullName evidence="2">Uncharacterized protein</fullName>
    </submittedName>
</protein>
<accession>A0A914V2F7</accession>
<organism evidence="1 2">
    <name type="scientific">Plectus sambesii</name>
    <dbReference type="NCBI Taxonomy" id="2011161"/>
    <lineage>
        <taxon>Eukaryota</taxon>
        <taxon>Metazoa</taxon>
        <taxon>Ecdysozoa</taxon>
        <taxon>Nematoda</taxon>
        <taxon>Chromadorea</taxon>
        <taxon>Plectida</taxon>
        <taxon>Plectina</taxon>
        <taxon>Plectoidea</taxon>
        <taxon>Plectidae</taxon>
        <taxon>Plectus</taxon>
    </lineage>
</organism>
<keyword evidence="1" id="KW-1185">Reference proteome</keyword>
<dbReference type="WBParaSite" id="PSAMB.scaffold1468size31115.g13354.t1">
    <property type="protein sequence ID" value="PSAMB.scaffold1468size31115.g13354.t1"/>
    <property type="gene ID" value="PSAMB.scaffold1468size31115.g13354"/>
</dbReference>
<proteinExistence type="predicted"/>
<sequence>MWFQVRAADRATKIANVRAPAAALVPGESIYDQPIDESDVIVGGSSVSLNDPDVDFRTPQTVPRIDMGARRGRGPLGSTIVRKRMRVPLPGRATGTATMITSSVGGSLDSNRAETADSQMANLRRLVYEKEYENQERLASILDRAEAFLDRLERAGEYLPEQIWMANQAADGQAQQVLVHDGVVVQTEEGEQYVQSDGQSYQVNMM</sequence>
<dbReference type="AlphaFoldDB" id="A0A914V2F7"/>
<dbReference type="Proteomes" id="UP000887566">
    <property type="component" value="Unplaced"/>
</dbReference>
<reference evidence="2" key="1">
    <citation type="submission" date="2022-11" db="UniProtKB">
        <authorList>
            <consortium name="WormBaseParasite"/>
        </authorList>
    </citation>
    <scope>IDENTIFICATION</scope>
</reference>
<evidence type="ECO:0000313" key="1">
    <source>
        <dbReference type="Proteomes" id="UP000887566"/>
    </source>
</evidence>
<evidence type="ECO:0000313" key="2">
    <source>
        <dbReference type="WBParaSite" id="PSAMB.scaffold1468size31115.g13354.t1"/>
    </source>
</evidence>
<name>A0A914V2F7_9BILA</name>